<protein>
    <recommendedName>
        <fullName evidence="6">Holliday junction branch migration complex subunit RuvA</fullName>
    </recommendedName>
</protein>
<dbReference type="CDD" id="cd14332">
    <property type="entry name" value="UBA_RuvA_C"/>
    <property type="match status" value="1"/>
</dbReference>
<dbReference type="Gene3D" id="2.40.50.140">
    <property type="entry name" value="Nucleic acid-binding proteins"/>
    <property type="match status" value="1"/>
</dbReference>
<dbReference type="NCBIfam" id="TIGR00084">
    <property type="entry name" value="ruvA"/>
    <property type="match status" value="1"/>
</dbReference>
<dbReference type="InterPro" id="IPR003583">
    <property type="entry name" value="Hlx-hairpin-Hlx_DNA-bd_motif"/>
</dbReference>
<dbReference type="GO" id="GO:0005524">
    <property type="term" value="F:ATP binding"/>
    <property type="evidence" value="ECO:0007669"/>
    <property type="project" value="InterPro"/>
</dbReference>
<dbReference type="GO" id="GO:0000400">
    <property type="term" value="F:four-way junction DNA binding"/>
    <property type="evidence" value="ECO:0007669"/>
    <property type="project" value="UniProtKB-UniRule"/>
</dbReference>
<dbReference type="SUPFAM" id="SSF46929">
    <property type="entry name" value="DNA helicase RuvA subunit, C-terminal domain"/>
    <property type="match status" value="1"/>
</dbReference>
<comment type="caution">
    <text evidence="6">Lacks conserved residue(s) required for the propagation of feature annotation.</text>
</comment>
<dbReference type="SUPFAM" id="SSF47781">
    <property type="entry name" value="RuvA domain 2-like"/>
    <property type="match status" value="1"/>
</dbReference>
<feature type="region of interest" description="Domain III" evidence="6">
    <location>
        <begin position="154"/>
        <end position="203"/>
    </location>
</feature>
<dbReference type="GO" id="GO:0005737">
    <property type="term" value="C:cytoplasm"/>
    <property type="evidence" value="ECO:0007669"/>
    <property type="project" value="UniProtKB-SubCell"/>
</dbReference>
<dbReference type="InterPro" id="IPR010994">
    <property type="entry name" value="RuvA_2-like"/>
</dbReference>
<comment type="function">
    <text evidence="6">The RuvA-RuvB-RuvC complex processes Holliday junction (HJ) DNA during genetic recombination and DNA repair, while the RuvA-RuvB complex plays an important role in the rescue of blocked DNA replication forks via replication fork reversal (RFR). RuvA specifically binds to HJ cruciform DNA, conferring on it an open structure. The RuvB hexamer acts as an ATP-dependent pump, pulling dsDNA into and through the RuvAB complex. HJ branch migration allows RuvC to scan DNA until it finds its consensus sequence, where it cleaves and resolves the cruciform DNA.</text>
</comment>
<evidence type="ECO:0000256" key="5">
    <source>
        <dbReference type="ARBA" id="ARBA00023204"/>
    </source>
</evidence>
<evidence type="ECO:0000256" key="2">
    <source>
        <dbReference type="ARBA" id="ARBA00022763"/>
    </source>
</evidence>
<dbReference type="Gene3D" id="1.10.8.10">
    <property type="entry name" value="DNA helicase RuvA subunit, C-terminal domain"/>
    <property type="match status" value="1"/>
</dbReference>
<dbReference type="InterPro" id="IPR011114">
    <property type="entry name" value="RuvA_C"/>
</dbReference>
<dbReference type="HAMAP" id="MF_00031">
    <property type="entry name" value="DNA_HJ_migration_RuvA"/>
    <property type="match status" value="1"/>
</dbReference>
<dbReference type="Pfam" id="PF01330">
    <property type="entry name" value="RuvA_N"/>
    <property type="match status" value="1"/>
</dbReference>
<dbReference type="GO" id="GO:0048476">
    <property type="term" value="C:Holliday junction resolvase complex"/>
    <property type="evidence" value="ECO:0007669"/>
    <property type="project" value="UniProtKB-UniRule"/>
</dbReference>
<comment type="domain">
    <text evidence="6">Has three domains with a flexible linker between the domains II and III and assumes an 'L' shape. Domain III is highly mobile and contacts RuvB.</text>
</comment>
<dbReference type="GO" id="GO:0009379">
    <property type="term" value="C:Holliday junction helicase complex"/>
    <property type="evidence" value="ECO:0007669"/>
    <property type="project" value="InterPro"/>
</dbReference>
<dbReference type="AlphaFoldDB" id="A0A3D2X549"/>
<proteinExistence type="inferred from homology"/>
<evidence type="ECO:0000256" key="1">
    <source>
        <dbReference type="ARBA" id="ARBA00022490"/>
    </source>
</evidence>
<dbReference type="GO" id="GO:0009378">
    <property type="term" value="F:four-way junction helicase activity"/>
    <property type="evidence" value="ECO:0007669"/>
    <property type="project" value="InterPro"/>
</dbReference>
<dbReference type="InterPro" id="IPR000085">
    <property type="entry name" value="RuvA"/>
</dbReference>
<organism evidence="8 9">
    <name type="scientific">Lachnoclostridium phytofermentans</name>
    <dbReference type="NCBI Taxonomy" id="66219"/>
    <lineage>
        <taxon>Bacteria</taxon>
        <taxon>Bacillati</taxon>
        <taxon>Bacillota</taxon>
        <taxon>Clostridia</taxon>
        <taxon>Lachnospirales</taxon>
        <taxon>Lachnospiraceae</taxon>
    </lineage>
</organism>
<dbReference type="Pfam" id="PF07499">
    <property type="entry name" value="RuvA_C"/>
    <property type="match status" value="1"/>
</dbReference>
<comment type="subcellular location">
    <subcellularLocation>
        <location evidence="6">Cytoplasm</location>
    </subcellularLocation>
</comment>
<feature type="domain" description="Helix-hairpin-helix DNA-binding motif class 1" evidence="7">
    <location>
        <begin position="108"/>
        <end position="127"/>
    </location>
</feature>
<dbReference type="SMART" id="SM00278">
    <property type="entry name" value="HhH1"/>
    <property type="match status" value="2"/>
</dbReference>
<keyword evidence="5 6" id="KW-0234">DNA repair</keyword>
<feature type="region of interest" description="Domain I" evidence="6">
    <location>
        <begin position="1"/>
        <end position="64"/>
    </location>
</feature>
<keyword evidence="2 6" id="KW-0227">DNA damage</keyword>
<evidence type="ECO:0000313" key="8">
    <source>
        <dbReference type="EMBL" id="HCL02261.1"/>
    </source>
</evidence>
<reference evidence="8 9" key="1">
    <citation type="journal article" date="2018" name="Nat. Biotechnol.">
        <title>A standardized bacterial taxonomy based on genome phylogeny substantially revises the tree of life.</title>
        <authorList>
            <person name="Parks D.H."/>
            <person name="Chuvochina M."/>
            <person name="Waite D.W."/>
            <person name="Rinke C."/>
            <person name="Skarshewski A."/>
            <person name="Chaumeil P.A."/>
            <person name="Hugenholtz P."/>
        </authorList>
    </citation>
    <scope>NUCLEOTIDE SEQUENCE [LARGE SCALE GENOMIC DNA]</scope>
    <source>
        <strain evidence="8">UBA11728</strain>
    </source>
</reference>
<evidence type="ECO:0000313" key="9">
    <source>
        <dbReference type="Proteomes" id="UP000262969"/>
    </source>
</evidence>
<comment type="caution">
    <text evidence="8">The sequence shown here is derived from an EMBL/GenBank/DDBJ whole genome shotgun (WGS) entry which is preliminary data.</text>
</comment>
<dbReference type="CDD" id="cd00080">
    <property type="entry name" value="H3TH_StructSpec-5'-nucleases"/>
    <property type="match status" value="1"/>
</dbReference>
<evidence type="ECO:0000256" key="4">
    <source>
        <dbReference type="ARBA" id="ARBA00023172"/>
    </source>
</evidence>
<dbReference type="GO" id="GO:0006281">
    <property type="term" value="P:DNA repair"/>
    <property type="evidence" value="ECO:0007669"/>
    <property type="project" value="UniProtKB-UniRule"/>
</dbReference>
<accession>A0A3D2X549</accession>
<sequence>MLAFVQGELAEVKENYVVVDNHGMGYEIFIPHTVHSHLPAIGDKVKFHTYLQVREDGMALFGFINREDLAMFKLLITVNGIGPKGAIGILSAISTDDLRFAVLAEDVKAISKAPGIGAKTASKLILELKDKFKLDDAFEASFQSNQMVSSGGKVNNDGIREEAVQALVSLGYSATDALKAVKAVEITSNMTSEDVLKLSLRNF</sequence>
<dbReference type="InterPro" id="IPR036267">
    <property type="entry name" value="RuvA_C_sf"/>
</dbReference>
<dbReference type="Proteomes" id="UP000262969">
    <property type="component" value="Unassembled WGS sequence"/>
</dbReference>
<dbReference type="InterPro" id="IPR012340">
    <property type="entry name" value="NA-bd_OB-fold"/>
</dbReference>
<evidence type="ECO:0000256" key="3">
    <source>
        <dbReference type="ARBA" id="ARBA00023125"/>
    </source>
</evidence>
<comment type="similarity">
    <text evidence="6">Belongs to the RuvA family.</text>
</comment>
<gene>
    <name evidence="6" type="primary">ruvA</name>
    <name evidence="8" type="ORF">DHW61_07585</name>
</gene>
<evidence type="ECO:0000256" key="6">
    <source>
        <dbReference type="HAMAP-Rule" id="MF_00031"/>
    </source>
</evidence>
<evidence type="ECO:0000259" key="7">
    <source>
        <dbReference type="SMART" id="SM00278"/>
    </source>
</evidence>
<dbReference type="SUPFAM" id="SSF50249">
    <property type="entry name" value="Nucleic acid-binding proteins"/>
    <property type="match status" value="1"/>
</dbReference>
<dbReference type="GO" id="GO:0006310">
    <property type="term" value="P:DNA recombination"/>
    <property type="evidence" value="ECO:0007669"/>
    <property type="project" value="UniProtKB-UniRule"/>
</dbReference>
<feature type="region of interest" description="Domain II" evidence="6">
    <location>
        <begin position="65"/>
        <end position="142"/>
    </location>
</feature>
<feature type="domain" description="Helix-hairpin-helix DNA-binding motif class 1" evidence="7">
    <location>
        <begin position="73"/>
        <end position="92"/>
    </location>
</feature>
<dbReference type="Pfam" id="PF14520">
    <property type="entry name" value="HHH_5"/>
    <property type="match status" value="1"/>
</dbReference>
<name>A0A3D2X549_9FIRM</name>
<keyword evidence="1 6" id="KW-0963">Cytoplasm</keyword>
<keyword evidence="4 6" id="KW-0233">DNA recombination</keyword>
<keyword evidence="3 6" id="KW-0238">DNA-binding</keyword>
<dbReference type="InterPro" id="IPR013849">
    <property type="entry name" value="DNA_helicase_Holl-junc_RuvA_I"/>
</dbReference>
<comment type="subunit">
    <text evidence="6">Homotetramer. Forms an RuvA(8)-RuvB(12)-Holliday junction (HJ) complex. HJ DNA is sandwiched between 2 RuvA tetramers; dsDNA enters through RuvA and exits via RuvB. An RuvB hexamer assembles on each DNA strand where it exits the tetramer. Each RuvB hexamer is contacted by two RuvA subunits (via domain III) on 2 adjacent RuvB subunits; this complex drives branch migration. In the full resolvosome a probable DNA-RuvA(4)-RuvB(12)-RuvC(2) complex forms which resolves the HJ.</text>
</comment>
<dbReference type="EMBL" id="DPVV01000251">
    <property type="protein sequence ID" value="HCL02261.1"/>
    <property type="molecule type" value="Genomic_DNA"/>
</dbReference>
<dbReference type="Gene3D" id="1.10.150.20">
    <property type="entry name" value="5' to 3' exonuclease, C-terminal subdomain"/>
    <property type="match status" value="1"/>
</dbReference>